<evidence type="ECO:0000313" key="3">
    <source>
        <dbReference type="Proteomes" id="UP001056384"/>
    </source>
</evidence>
<protein>
    <submittedName>
        <fullName evidence="2">Uncharacterized protein</fullName>
    </submittedName>
</protein>
<feature type="compositionally biased region" description="Basic and acidic residues" evidence="1">
    <location>
        <begin position="117"/>
        <end position="130"/>
    </location>
</feature>
<accession>A0A9Q9AP21</accession>
<sequence>MADSDRVFAKHSVSLSHSGHEEPGTGDGYNSPSESDVEAMAALSDEEKYEEEDCGNSEDERPSKRQQVATAYHYTVPPTGVFFGGILPQRNPSPPSSAEDEPTMAEDEVGAIPRTPTKRDSSSTTDRYDESASAAVKGHISVEPPIGRLWSKQRDLDRLAIKGFVMNAINKSGSKFSSWTSEQRWTFMQSKRLEKLREREADGRGSFQMWFPREFAKEDNEEKELVYLRKQFLQYLPEERPSDVPRRRASLHQDEDDEETIIKRETDDDENQASRHRHTYTDSVYNYVPRRAAAAKTEGRFREPSTPESDKAAYLSARKSNVRVPTRRNTIYDGDDDESDDERPLQQAKDKVFDFTTRGSTTTPDVVGLEWRQFWSTNDKGISTLVTPRVWKWNEKCQLVEWPPLEQILPPLDLRPAQPIKEEKKRKRADSALER</sequence>
<proteinExistence type="predicted"/>
<dbReference type="EMBL" id="CP099418">
    <property type="protein sequence ID" value="USW48221.1"/>
    <property type="molecule type" value="Genomic_DNA"/>
</dbReference>
<organism evidence="2 3">
    <name type="scientific">Septoria linicola</name>
    <dbReference type="NCBI Taxonomy" id="215465"/>
    <lineage>
        <taxon>Eukaryota</taxon>
        <taxon>Fungi</taxon>
        <taxon>Dikarya</taxon>
        <taxon>Ascomycota</taxon>
        <taxon>Pezizomycotina</taxon>
        <taxon>Dothideomycetes</taxon>
        <taxon>Dothideomycetidae</taxon>
        <taxon>Mycosphaerellales</taxon>
        <taxon>Mycosphaerellaceae</taxon>
        <taxon>Septoria</taxon>
    </lineage>
</organism>
<feature type="region of interest" description="Disordered" evidence="1">
    <location>
        <begin position="1"/>
        <end position="135"/>
    </location>
</feature>
<feature type="region of interest" description="Disordered" evidence="1">
    <location>
        <begin position="239"/>
        <end position="280"/>
    </location>
</feature>
<name>A0A9Q9AP21_9PEZI</name>
<gene>
    <name evidence="2" type="ORF">Slin15195_G015400</name>
</gene>
<dbReference type="AlphaFoldDB" id="A0A9Q9AP21"/>
<feature type="compositionally biased region" description="Acidic residues" evidence="1">
    <location>
        <begin position="47"/>
        <end position="57"/>
    </location>
</feature>
<keyword evidence="3" id="KW-1185">Reference proteome</keyword>
<dbReference type="Proteomes" id="UP001056384">
    <property type="component" value="Chromosome 1"/>
</dbReference>
<evidence type="ECO:0000256" key="1">
    <source>
        <dbReference type="SAM" id="MobiDB-lite"/>
    </source>
</evidence>
<evidence type="ECO:0000313" key="2">
    <source>
        <dbReference type="EMBL" id="USW48221.1"/>
    </source>
</evidence>
<feature type="compositionally biased region" description="Acidic residues" evidence="1">
    <location>
        <begin position="98"/>
        <end position="109"/>
    </location>
</feature>
<feature type="region of interest" description="Disordered" evidence="1">
    <location>
        <begin position="412"/>
        <end position="435"/>
    </location>
</feature>
<reference evidence="2" key="1">
    <citation type="submission" date="2022-06" db="EMBL/GenBank/DDBJ databases">
        <title>Complete genome sequences of two strains of the flax pathogen Septoria linicola.</title>
        <authorList>
            <person name="Lapalu N."/>
            <person name="Simon A."/>
            <person name="Demenou B."/>
            <person name="Paumier D."/>
            <person name="Guillot M.-P."/>
            <person name="Gout L."/>
            <person name="Valade R."/>
        </authorList>
    </citation>
    <scope>NUCLEOTIDE SEQUENCE</scope>
    <source>
        <strain evidence="2">SE15195</strain>
    </source>
</reference>